<sequence length="255" mass="27291">MPARSAADRLNTHLHEAGLLSGDRLPPERQLTVLLGVSRRALREALGEMELQGLVWRGVGQGTFLGPKPPQPARAETRARASTPLAIMEARLTLEPALASLAAIKATAADLEAVARAAGRGAETRDQNSWGRWDGAFHGAIARACHNPLLLGAFEAVEASRARTDWGRLRAAITTTPMRQASALEHQAIAAAITTRDPSAAQRAMRAHLHSVHLAILSAGTGFDHNPEPREQPADRQANTVEPAERATSRRTSPP</sequence>
<evidence type="ECO:0000313" key="7">
    <source>
        <dbReference type="Proteomes" id="UP001201985"/>
    </source>
</evidence>
<dbReference type="SMART" id="SM00345">
    <property type="entry name" value="HTH_GNTR"/>
    <property type="match status" value="1"/>
</dbReference>
<dbReference type="InterPro" id="IPR011711">
    <property type="entry name" value="GntR_C"/>
</dbReference>
<evidence type="ECO:0000256" key="1">
    <source>
        <dbReference type="ARBA" id="ARBA00023015"/>
    </source>
</evidence>
<dbReference type="RefSeq" id="WP_162306210.1">
    <property type="nucleotide sequence ID" value="NZ_JALBUU010000004.1"/>
</dbReference>
<dbReference type="PRINTS" id="PR00035">
    <property type="entry name" value="HTHGNTR"/>
</dbReference>
<dbReference type="Gene3D" id="1.10.10.10">
    <property type="entry name" value="Winged helix-like DNA-binding domain superfamily/Winged helix DNA-binding domain"/>
    <property type="match status" value="1"/>
</dbReference>
<dbReference type="SUPFAM" id="SSF46785">
    <property type="entry name" value="Winged helix' DNA-binding domain"/>
    <property type="match status" value="1"/>
</dbReference>
<dbReference type="EMBL" id="JALBUU010000004">
    <property type="protein sequence ID" value="MCI0752353.1"/>
    <property type="molecule type" value="Genomic_DNA"/>
</dbReference>
<feature type="compositionally biased region" description="Basic and acidic residues" evidence="4">
    <location>
        <begin position="225"/>
        <end position="234"/>
    </location>
</feature>
<keyword evidence="3" id="KW-0804">Transcription</keyword>
<evidence type="ECO:0000256" key="2">
    <source>
        <dbReference type="ARBA" id="ARBA00023125"/>
    </source>
</evidence>
<feature type="domain" description="HTH gntR-type" evidence="5">
    <location>
        <begin position="1"/>
        <end position="68"/>
    </location>
</feature>
<dbReference type="PANTHER" id="PTHR43537">
    <property type="entry name" value="TRANSCRIPTIONAL REGULATOR, GNTR FAMILY"/>
    <property type="match status" value="1"/>
</dbReference>
<keyword evidence="1" id="KW-0805">Transcription regulation</keyword>
<keyword evidence="7" id="KW-1185">Reference proteome</keyword>
<feature type="region of interest" description="Disordered" evidence="4">
    <location>
        <begin position="220"/>
        <end position="255"/>
    </location>
</feature>
<keyword evidence="2" id="KW-0238">DNA-binding</keyword>
<evidence type="ECO:0000256" key="3">
    <source>
        <dbReference type="ARBA" id="ARBA00023163"/>
    </source>
</evidence>
<comment type="caution">
    <text evidence="6">The sequence shown here is derived from an EMBL/GenBank/DDBJ whole genome shotgun (WGS) entry which is preliminary data.</text>
</comment>
<dbReference type="PANTHER" id="PTHR43537:SF5">
    <property type="entry name" value="UXU OPERON TRANSCRIPTIONAL REGULATOR"/>
    <property type="match status" value="1"/>
</dbReference>
<dbReference type="Proteomes" id="UP001201985">
    <property type="component" value="Unassembled WGS sequence"/>
</dbReference>
<dbReference type="SUPFAM" id="SSF48008">
    <property type="entry name" value="GntR ligand-binding domain-like"/>
    <property type="match status" value="1"/>
</dbReference>
<dbReference type="Gene3D" id="1.20.120.530">
    <property type="entry name" value="GntR ligand-binding domain-like"/>
    <property type="match status" value="1"/>
</dbReference>
<dbReference type="Pfam" id="PF00392">
    <property type="entry name" value="GntR"/>
    <property type="match status" value="1"/>
</dbReference>
<dbReference type="InterPro" id="IPR036390">
    <property type="entry name" value="WH_DNA-bd_sf"/>
</dbReference>
<dbReference type="PROSITE" id="PS50949">
    <property type="entry name" value="HTH_GNTR"/>
    <property type="match status" value="1"/>
</dbReference>
<name>A0ABS9VZK2_9PROT</name>
<proteinExistence type="predicted"/>
<evidence type="ECO:0000256" key="4">
    <source>
        <dbReference type="SAM" id="MobiDB-lite"/>
    </source>
</evidence>
<accession>A0ABS9VZK2</accession>
<dbReference type="InterPro" id="IPR036388">
    <property type="entry name" value="WH-like_DNA-bd_sf"/>
</dbReference>
<dbReference type="InterPro" id="IPR000524">
    <property type="entry name" value="Tscrpt_reg_HTH_GntR"/>
</dbReference>
<gene>
    <name evidence="6" type="ORF">MON41_01075</name>
</gene>
<reference evidence="6 7" key="1">
    <citation type="submission" date="2022-03" db="EMBL/GenBank/DDBJ databases">
        <title>Complete genome analysis of Roseomonas KG 17.1 : a prolific producer of plant growth promoters.</title>
        <authorList>
            <person name="Saadouli I."/>
            <person name="Najjari A."/>
            <person name="Mosbah A."/>
            <person name="Ouzari H.I."/>
        </authorList>
    </citation>
    <scope>NUCLEOTIDE SEQUENCE [LARGE SCALE GENOMIC DNA]</scope>
    <source>
        <strain evidence="6 7">KG17-1</strain>
    </source>
</reference>
<evidence type="ECO:0000259" key="5">
    <source>
        <dbReference type="PROSITE" id="PS50949"/>
    </source>
</evidence>
<organism evidence="6 7">
    <name type="scientific">Teichococcus vastitatis</name>
    <dbReference type="NCBI Taxonomy" id="2307076"/>
    <lineage>
        <taxon>Bacteria</taxon>
        <taxon>Pseudomonadati</taxon>
        <taxon>Pseudomonadota</taxon>
        <taxon>Alphaproteobacteria</taxon>
        <taxon>Acetobacterales</taxon>
        <taxon>Roseomonadaceae</taxon>
        <taxon>Roseomonas</taxon>
    </lineage>
</organism>
<evidence type="ECO:0000313" key="6">
    <source>
        <dbReference type="EMBL" id="MCI0752353.1"/>
    </source>
</evidence>
<protein>
    <submittedName>
        <fullName evidence="6">FCD domain-containing protein</fullName>
    </submittedName>
</protein>
<dbReference type="InterPro" id="IPR008920">
    <property type="entry name" value="TF_FadR/GntR_C"/>
</dbReference>
<dbReference type="Pfam" id="PF07729">
    <property type="entry name" value="FCD"/>
    <property type="match status" value="1"/>
</dbReference>
<dbReference type="SMART" id="SM00895">
    <property type="entry name" value="FCD"/>
    <property type="match status" value="1"/>
</dbReference>